<dbReference type="PROSITE" id="PS50885">
    <property type="entry name" value="HAMP"/>
    <property type="match status" value="1"/>
</dbReference>
<feature type="transmembrane region" description="Helical" evidence="1">
    <location>
        <begin position="12"/>
        <end position="31"/>
    </location>
</feature>
<feature type="transmembrane region" description="Helical" evidence="1">
    <location>
        <begin position="382"/>
        <end position="401"/>
    </location>
</feature>
<evidence type="ECO:0000259" key="2">
    <source>
        <dbReference type="PROSITE" id="PS50885"/>
    </source>
</evidence>
<dbReference type="CDD" id="cd06225">
    <property type="entry name" value="HAMP"/>
    <property type="match status" value="1"/>
</dbReference>
<accession>A0AA48I2W9</accession>
<dbReference type="InterPro" id="IPR003660">
    <property type="entry name" value="HAMP_dom"/>
</dbReference>
<evidence type="ECO:0000256" key="1">
    <source>
        <dbReference type="SAM" id="Phobius"/>
    </source>
</evidence>
<organism evidence="3">
    <name type="scientific">Candidatus Paraimprobicoccus trichonymphae</name>
    <dbReference type="NCBI Taxonomy" id="3033793"/>
    <lineage>
        <taxon>Bacteria</taxon>
        <taxon>Bacillati</taxon>
        <taxon>Bacillota</taxon>
        <taxon>Clostridia</taxon>
        <taxon>Candidatus Paraimprobicoccus</taxon>
    </lineage>
</organism>
<dbReference type="GO" id="GO:0007165">
    <property type="term" value="P:signal transduction"/>
    <property type="evidence" value="ECO:0007669"/>
    <property type="project" value="InterPro"/>
</dbReference>
<dbReference type="InterPro" id="IPR029787">
    <property type="entry name" value="Nucleotide_cyclase"/>
</dbReference>
<reference evidence="3" key="1">
    <citation type="journal article" date="2023" name="ISME J.">
        <title>Emergence of putative energy parasites within Clostridia revealed by genome analysis of a novel endosymbiotic clade.</title>
        <authorList>
            <person name="Takahashi K."/>
            <person name="Kuwahara H."/>
            <person name="Horikawa Y."/>
            <person name="Izawa K."/>
            <person name="Kato D."/>
            <person name="Inagaki T."/>
            <person name="Yuki M."/>
            <person name="Ohkuma M."/>
            <person name="Hongoh Y."/>
        </authorList>
    </citation>
    <scope>NUCLEOTIDE SEQUENCE</scope>
    <source>
        <strain evidence="3">RsTa-C01</strain>
    </source>
</reference>
<feature type="transmembrane region" description="Helical" evidence="1">
    <location>
        <begin position="593"/>
        <end position="612"/>
    </location>
</feature>
<evidence type="ECO:0000313" key="3">
    <source>
        <dbReference type="EMBL" id="BED92777.1"/>
    </source>
</evidence>
<feature type="domain" description="HAMP" evidence="2">
    <location>
        <begin position="613"/>
        <end position="665"/>
    </location>
</feature>
<dbReference type="Pfam" id="PF00672">
    <property type="entry name" value="HAMP"/>
    <property type="match status" value="1"/>
</dbReference>
<proteinExistence type="predicted"/>
<dbReference type="SUPFAM" id="SSF55073">
    <property type="entry name" value="Nucleotide cyclase"/>
    <property type="match status" value="1"/>
</dbReference>
<dbReference type="SMART" id="SM00304">
    <property type="entry name" value="HAMP"/>
    <property type="match status" value="1"/>
</dbReference>
<keyword evidence="1" id="KW-0472">Membrane</keyword>
<dbReference type="SUPFAM" id="SSF101898">
    <property type="entry name" value="NHL repeat"/>
    <property type="match status" value="1"/>
</dbReference>
<feature type="transmembrane region" description="Helical" evidence="1">
    <location>
        <begin position="343"/>
        <end position="370"/>
    </location>
</feature>
<name>A0AA48I2W9_9FIRM</name>
<protein>
    <submittedName>
        <fullName evidence="3">HAMP domain-containing protein</fullName>
    </submittedName>
</protein>
<dbReference type="GO" id="GO:0016020">
    <property type="term" value="C:membrane"/>
    <property type="evidence" value="ECO:0007669"/>
    <property type="project" value="InterPro"/>
</dbReference>
<keyword evidence="1" id="KW-1133">Transmembrane helix</keyword>
<dbReference type="AlphaFoldDB" id="A0AA48I2W9"/>
<keyword evidence="1" id="KW-0812">Transmembrane</keyword>
<sequence length="947" mass="109649">MKFKIKLNKNFWYILIAIFGIVLGFFVQDYFNRPNIGTFINSDIDPAGNIYILSIDKDKEVYKISKINVSSKLEFQFDLDKSDEKSNFNYNEINVDSKGNFYISKQFRSKKEIFSEFPLIQESVLMYDTKGSLLKTIANIDFSNDPNPPIENYVKKIQIVDQNIIIIGFKEGVFDVVKVNPLENESPEKVKSFEVKPSIEISDKNVDFVNDISVLSDGRIFYSTLRGELFCLDLDDNFIDYSYLIPRDKFLLSGFSVDLDNSLYFTNNLVGNFYKLETNAELNLQSIYKMDENVIKNVKVQDIRRIYVVNPNEYFAVLKNFNNLSFLRFGSNDKLITNIHNKFYPLGIIIIALVFAICMALGYFIIFIIQKGFRRVVVTAKILGFFTPIFILIILALILIITKNHLDRYILDLREIQDAGAKIAAGNIDSKEFETVDPVKDYLSINHINLNSGVKNSYADLLNKIGEKSDYLITYIVESNKIYSSFNTRFSINSNSYKYLRYVNPDMFPKGLALVDMLLEEDETSNLYSIWSELKNPKNTSTKRAVFRDVHGDISASFCVIKNSNDVPIGFVGNFLDENVHKNMEFRKIFRDYSIYLLIVILAIIIYLYFVIKIALKALRRIEHGINRISVKEWNTRIKIVSKDELADVSNAFNLMSEKIDSYTENMSILNKEYLKYLPKRLIKLIGKDKITQIKLQDKKKVNVNILYLSFHFIKDKKYEFKSEDELFDAINSSYPKFLDIVKNNNGIVYSFDGLSMKILFEDVNDAFNCSLQFKEININKNLRKNMRMVLDYGEIILGISGNEDIRGIILVSEEVIQITDIDKNLRNIGVSHVATDNIINKLTTAKNFRYIGIVINISNKRSMKIYEIIEISNRYKNVLYIQTKKLFEEAVDFYLKKDFEQACKMFSTILGINEKDPVAIYYLVKCDKLINDKSGDSSENWSGELF</sequence>
<dbReference type="Proteomes" id="UP001335720">
    <property type="component" value="Chromosome"/>
</dbReference>
<dbReference type="KEGG" id="ptrh:RsTaC01_0659"/>
<dbReference type="Gene3D" id="6.10.340.10">
    <property type="match status" value="1"/>
</dbReference>
<gene>
    <name evidence="3" type="ORF">RsTaC01_0659</name>
</gene>
<dbReference type="EMBL" id="AP027925">
    <property type="protein sequence ID" value="BED92777.1"/>
    <property type="molecule type" value="Genomic_DNA"/>
</dbReference>